<organism evidence="2 3">
    <name type="scientific">Ancylostoma duodenale</name>
    <dbReference type="NCBI Taxonomy" id="51022"/>
    <lineage>
        <taxon>Eukaryota</taxon>
        <taxon>Metazoa</taxon>
        <taxon>Ecdysozoa</taxon>
        <taxon>Nematoda</taxon>
        <taxon>Chromadorea</taxon>
        <taxon>Rhabditida</taxon>
        <taxon>Rhabditina</taxon>
        <taxon>Rhabditomorpha</taxon>
        <taxon>Strongyloidea</taxon>
        <taxon>Ancylostomatidae</taxon>
        <taxon>Ancylostomatinae</taxon>
        <taxon>Ancylostoma</taxon>
    </lineage>
</organism>
<evidence type="ECO:0000313" key="2">
    <source>
        <dbReference type="EMBL" id="KIH68987.1"/>
    </source>
</evidence>
<dbReference type="Proteomes" id="UP000054047">
    <property type="component" value="Unassembled WGS sequence"/>
</dbReference>
<sequence>MLIIIPKEVKDAPIQTKTKRVRRRAKQKSPRTNLITVDHDGDTSPLGMFFTCSGRTREEGINYQFACTIRDKRFKDVANVNDDTIGELRFYTIYGLARLISIFETEKNEDRRRFLMKDEKYKLVTTDGMRKAFTFYKKYCDHVIRAIALHDGSRLNLPHDGSTGIPIEQLNDLNNEGVSFAKVHTWEEITVKLMTRKALLLLPNGFRSHDAVFESNGDCEIFIYEKISDMMKTLVDHESRTEVVVTPTTNTPIPKQEWMRLSTSIAKVALRGTKVVVVAAPRGEEAWEQNRIDAREMIEWAKNGATMSRNVIDRIPMLESVSELCHSVGKHCRATSEDSYPHLVVKDFLESLWNCVKGDISLDENLKTKPARKSKAARTREYFKRNRERMSQENKVHNAPIRKMPHSNRVPPHNDQTHHH</sequence>
<feature type="region of interest" description="Disordered" evidence="1">
    <location>
        <begin position="369"/>
        <end position="420"/>
    </location>
</feature>
<reference evidence="2 3" key="1">
    <citation type="submission" date="2013-12" db="EMBL/GenBank/DDBJ databases">
        <title>Draft genome of the parsitic nematode Ancylostoma duodenale.</title>
        <authorList>
            <person name="Mitreva M."/>
        </authorList>
    </citation>
    <scope>NUCLEOTIDE SEQUENCE [LARGE SCALE GENOMIC DNA]</scope>
    <source>
        <strain evidence="2 3">Zhejiang</strain>
    </source>
</reference>
<accession>A0A0C2E0Y1</accession>
<dbReference type="AlphaFoldDB" id="A0A0C2E0Y1"/>
<proteinExistence type="predicted"/>
<dbReference type="EMBL" id="KN726244">
    <property type="protein sequence ID" value="KIH68987.1"/>
    <property type="molecule type" value="Genomic_DNA"/>
</dbReference>
<protein>
    <submittedName>
        <fullName evidence="2">Uncharacterized protein</fullName>
    </submittedName>
</protein>
<name>A0A0C2E0Y1_9BILA</name>
<feature type="compositionally biased region" description="Basic and acidic residues" evidence="1">
    <location>
        <begin position="378"/>
        <end position="396"/>
    </location>
</feature>
<gene>
    <name evidence="2" type="ORF">ANCDUO_00667</name>
</gene>
<keyword evidence="3" id="KW-1185">Reference proteome</keyword>
<evidence type="ECO:0000256" key="1">
    <source>
        <dbReference type="SAM" id="MobiDB-lite"/>
    </source>
</evidence>
<evidence type="ECO:0000313" key="3">
    <source>
        <dbReference type="Proteomes" id="UP000054047"/>
    </source>
</evidence>